<evidence type="ECO:0000313" key="3">
    <source>
        <dbReference type="Proteomes" id="UP001601059"/>
    </source>
</evidence>
<name>A0ABW6K699_9BACI</name>
<evidence type="ECO:0000256" key="1">
    <source>
        <dbReference type="SAM" id="SignalP"/>
    </source>
</evidence>
<dbReference type="EMBL" id="JBIACK010000001">
    <property type="protein sequence ID" value="MFE8699702.1"/>
    <property type="molecule type" value="Genomic_DNA"/>
</dbReference>
<gene>
    <name evidence="2" type="ORF">ACFYKX_03580</name>
</gene>
<organism evidence="2 3">
    <name type="scientific">Cytobacillus spartinae</name>
    <dbReference type="NCBI Taxonomy" id="3299023"/>
    <lineage>
        <taxon>Bacteria</taxon>
        <taxon>Bacillati</taxon>
        <taxon>Bacillota</taxon>
        <taxon>Bacilli</taxon>
        <taxon>Bacillales</taxon>
        <taxon>Bacillaceae</taxon>
        <taxon>Cytobacillus</taxon>
    </lineage>
</organism>
<feature type="signal peptide" evidence="1">
    <location>
        <begin position="1"/>
        <end position="26"/>
    </location>
</feature>
<protein>
    <submittedName>
        <fullName evidence="2">Uncharacterized protein</fullName>
    </submittedName>
</protein>
<feature type="chain" id="PRO_5046048251" evidence="1">
    <location>
        <begin position="27"/>
        <end position="298"/>
    </location>
</feature>
<proteinExistence type="predicted"/>
<comment type="caution">
    <text evidence="2">The sequence shown here is derived from an EMBL/GenBank/DDBJ whole genome shotgun (WGS) entry which is preliminary data.</text>
</comment>
<dbReference type="RefSeq" id="WP_389358120.1">
    <property type="nucleotide sequence ID" value="NZ_JBIACK010000001.1"/>
</dbReference>
<keyword evidence="1" id="KW-0732">Signal</keyword>
<sequence>MKKKLLITTVSLSALLLVGTTVSIFANHDGYDLYKQAMKNTHKVNNAALSFDASMTSNGQLVQKVEVDSKYNLDQKLAQGELSIETPNQVVDLNVYYQDHHVIIKNDQVENDYVIEGKQYTEEERKELYEKHHNPELLNLMEKVFDTLTIQTHDEFVVSQDNGKQTITVDLTKEEIPSLIHQGSQYMIKKMLETHDDATMTSSKYPFLESGFTMQTPVLVDDITLEEVKIQADLTEEKLIDNQHVYVKVAGIDKNGKQQVLELEMNMDYANINSTTLQPTTDLTDAIKLDQSLFKHGR</sequence>
<evidence type="ECO:0000313" key="2">
    <source>
        <dbReference type="EMBL" id="MFE8699702.1"/>
    </source>
</evidence>
<keyword evidence="3" id="KW-1185">Reference proteome</keyword>
<reference evidence="2 3" key="1">
    <citation type="submission" date="2024-08" db="EMBL/GenBank/DDBJ databases">
        <title>Two novel Cytobacillus novel species.</title>
        <authorList>
            <person name="Liu G."/>
        </authorList>
    </citation>
    <scope>NUCLEOTIDE SEQUENCE [LARGE SCALE GENOMIC DNA]</scope>
    <source>
        <strain evidence="2 3">FJAT-54145</strain>
    </source>
</reference>
<dbReference type="Proteomes" id="UP001601059">
    <property type="component" value="Unassembled WGS sequence"/>
</dbReference>
<accession>A0ABW6K699</accession>